<dbReference type="AlphaFoldDB" id="A0A812WB67"/>
<name>A0A812WB67_SYMPI</name>
<proteinExistence type="predicted"/>
<dbReference type="Proteomes" id="UP000649617">
    <property type="component" value="Unassembled WGS sequence"/>
</dbReference>
<sequence>ERASRAEQLLEAAVAREAVSASERLTLRKQLDDAQQLVSGLSQQLDSVQKDAAEQKARCEALEKQLAEARTAPKGAQGEGADVAAELTQRIAQLEAALRKDGAGFDAAAQAVR</sequence>
<reference evidence="2" key="1">
    <citation type="submission" date="2021-02" db="EMBL/GenBank/DDBJ databases">
        <authorList>
            <person name="Dougan E. K."/>
            <person name="Rhodes N."/>
            <person name="Thang M."/>
            <person name="Chan C."/>
        </authorList>
    </citation>
    <scope>NUCLEOTIDE SEQUENCE</scope>
</reference>
<dbReference type="EMBL" id="CAJNIZ010044148">
    <property type="protein sequence ID" value="CAE7679478.1"/>
    <property type="molecule type" value="Genomic_DNA"/>
</dbReference>
<protein>
    <recommendedName>
        <fullName evidence="4">Chromosome segregation protein SMC</fullName>
    </recommendedName>
</protein>
<evidence type="ECO:0000313" key="2">
    <source>
        <dbReference type="EMBL" id="CAE7679478.1"/>
    </source>
</evidence>
<evidence type="ECO:0008006" key="4">
    <source>
        <dbReference type="Google" id="ProtNLM"/>
    </source>
</evidence>
<keyword evidence="1" id="KW-0175">Coiled coil</keyword>
<feature type="coiled-coil region" evidence="1">
    <location>
        <begin position="24"/>
        <end position="72"/>
    </location>
</feature>
<evidence type="ECO:0000256" key="1">
    <source>
        <dbReference type="SAM" id="Coils"/>
    </source>
</evidence>
<organism evidence="2 3">
    <name type="scientific">Symbiodinium pilosum</name>
    <name type="common">Dinoflagellate</name>
    <dbReference type="NCBI Taxonomy" id="2952"/>
    <lineage>
        <taxon>Eukaryota</taxon>
        <taxon>Sar</taxon>
        <taxon>Alveolata</taxon>
        <taxon>Dinophyceae</taxon>
        <taxon>Suessiales</taxon>
        <taxon>Symbiodiniaceae</taxon>
        <taxon>Symbiodinium</taxon>
    </lineage>
</organism>
<keyword evidence="3" id="KW-1185">Reference proteome</keyword>
<dbReference type="OrthoDB" id="443849at2759"/>
<feature type="non-terminal residue" evidence="2">
    <location>
        <position position="1"/>
    </location>
</feature>
<comment type="caution">
    <text evidence="2">The sequence shown here is derived from an EMBL/GenBank/DDBJ whole genome shotgun (WGS) entry which is preliminary data.</text>
</comment>
<evidence type="ECO:0000313" key="3">
    <source>
        <dbReference type="Proteomes" id="UP000649617"/>
    </source>
</evidence>
<accession>A0A812WB67</accession>
<gene>
    <name evidence="2" type="ORF">SPIL2461_LOCUS18887</name>
</gene>